<evidence type="ECO:0000256" key="1">
    <source>
        <dbReference type="ARBA" id="ARBA00005495"/>
    </source>
</evidence>
<dbReference type="GO" id="GO:0046872">
    <property type="term" value="F:metal ion binding"/>
    <property type="evidence" value="ECO:0007669"/>
    <property type="project" value="UniProtKB-KW"/>
</dbReference>
<evidence type="ECO:0000259" key="6">
    <source>
        <dbReference type="PROSITE" id="PS51891"/>
    </source>
</evidence>
<evidence type="ECO:0000313" key="7">
    <source>
        <dbReference type="EMBL" id="AKT41523.1"/>
    </source>
</evidence>
<keyword evidence="8" id="KW-1185">Reference proteome</keyword>
<sequence length="156" mass="16063">MAAYLGAQPSPQEQCIVIEGGCSCGAIRYRIDGSLQHARACHCSRCRKIFSGASSAYAEVAPGSNFTWLTGADRLTKHGTGDGWGLAFCSVCGSTLCGMAGESVHGVTLGSVDGDPGVQLEMHIFVGSKAPWDHIGGDAPRFDEGPPSDPTSSSAA</sequence>
<keyword evidence="3" id="KW-0862">Zinc</keyword>
<reference evidence="7 8" key="1">
    <citation type="submission" date="2015-07" db="EMBL/GenBank/DDBJ databases">
        <title>Genome analysis of myxobacterium Chondromyces crocatus Cm c5 reveals a high potential for natural compound synthesis and the genetic basis for the loss of fruiting body formation.</title>
        <authorList>
            <person name="Zaburannyi N."/>
            <person name="Bunk B."/>
            <person name="Maier J."/>
            <person name="Overmann J."/>
            <person name="Mueller R."/>
        </authorList>
    </citation>
    <scope>NUCLEOTIDE SEQUENCE [LARGE SCALE GENOMIC DNA]</scope>
    <source>
        <strain evidence="7 8">Cm c5</strain>
    </source>
</reference>
<organism evidence="7 8">
    <name type="scientific">Chondromyces crocatus</name>
    <dbReference type="NCBI Taxonomy" id="52"/>
    <lineage>
        <taxon>Bacteria</taxon>
        <taxon>Pseudomonadati</taxon>
        <taxon>Myxococcota</taxon>
        <taxon>Polyangia</taxon>
        <taxon>Polyangiales</taxon>
        <taxon>Polyangiaceae</taxon>
        <taxon>Chondromyces</taxon>
    </lineage>
</organism>
<dbReference type="AlphaFoldDB" id="A0A0K1ELM9"/>
<accession>A0A0K1ELM9</accession>
<comment type="similarity">
    <text evidence="1">Belongs to the Gfa family.</text>
</comment>
<dbReference type="PANTHER" id="PTHR33337:SF40">
    <property type="entry name" value="CENP-V_GFA DOMAIN-CONTAINING PROTEIN-RELATED"/>
    <property type="match status" value="1"/>
</dbReference>
<proteinExistence type="inferred from homology"/>
<keyword evidence="4 7" id="KW-0456">Lyase</keyword>
<dbReference type="PANTHER" id="PTHR33337">
    <property type="entry name" value="GFA DOMAIN-CONTAINING PROTEIN"/>
    <property type="match status" value="1"/>
</dbReference>
<gene>
    <name evidence="7" type="ORF">CMC5_057300</name>
</gene>
<feature type="region of interest" description="Disordered" evidence="5">
    <location>
        <begin position="136"/>
        <end position="156"/>
    </location>
</feature>
<dbReference type="EC" id="4.4.1.22" evidence="7"/>
<evidence type="ECO:0000256" key="2">
    <source>
        <dbReference type="ARBA" id="ARBA00022723"/>
    </source>
</evidence>
<dbReference type="GO" id="GO:0051907">
    <property type="term" value="F:S-(hydroxymethyl)glutathione synthase activity"/>
    <property type="evidence" value="ECO:0007669"/>
    <property type="project" value="UniProtKB-EC"/>
</dbReference>
<dbReference type="Gene3D" id="3.90.1590.10">
    <property type="entry name" value="glutathione-dependent formaldehyde- activating enzyme (gfa)"/>
    <property type="match status" value="1"/>
</dbReference>
<dbReference type="STRING" id="52.CMC5_057300"/>
<protein>
    <submittedName>
        <fullName evidence="7">Aldehyde-activating protein</fullName>
        <ecNumber evidence="7">4.4.1.22</ecNumber>
    </submittedName>
</protein>
<keyword evidence="2" id="KW-0479">Metal-binding</keyword>
<feature type="domain" description="CENP-V/GFA" evidence="6">
    <location>
        <begin position="18"/>
        <end position="133"/>
    </location>
</feature>
<evidence type="ECO:0000256" key="4">
    <source>
        <dbReference type="ARBA" id="ARBA00023239"/>
    </source>
</evidence>
<evidence type="ECO:0000256" key="3">
    <source>
        <dbReference type="ARBA" id="ARBA00022833"/>
    </source>
</evidence>
<dbReference type="Proteomes" id="UP000067626">
    <property type="component" value="Chromosome"/>
</dbReference>
<dbReference type="InterPro" id="IPR006913">
    <property type="entry name" value="CENP-V/GFA"/>
</dbReference>
<evidence type="ECO:0000256" key="5">
    <source>
        <dbReference type="SAM" id="MobiDB-lite"/>
    </source>
</evidence>
<evidence type="ECO:0000313" key="8">
    <source>
        <dbReference type="Proteomes" id="UP000067626"/>
    </source>
</evidence>
<dbReference type="EMBL" id="CP012159">
    <property type="protein sequence ID" value="AKT41523.1"/>
    <property type="molecule type" value="Genomic_DNA"/>
</dbReference>
<dbReference type="PROSITE" id="PS51891">
    <property type="entry name" value="CENP_V_GFA"/>
    <property type="match status" value="1"/>
</dbReference>
<name>A0A0K1ELM9_CHOCO</name>
<dbReference type="KEGG" id="ccro:CMC5_057300"/>
<dbReference type="Pfam" id="PF04828">
    <property type="entry name" value="GFA"/>
    <property type="match status" value="1"/>
</dbReference>
<dbReference type="InterPro" id="IPR011057">
    <property type="entry name" value="Mss4-like_sf"/>
</dbReference>
<dbReference type="SUPFAM" id="SSF51316">
    <property type="entry name" value="Mss4-like"/>
    <property type="match status" value="1"/>
</dbReference>